<feature type="non-terminal residue" evidence="1">
    <location>
        <position position="36"/>
    </location>
</feature>
<dbReference type="GO" id="GO:0016853">
    <property type="term" value="F:isomerase activity"/>
    <property type="evidence" value="ECO:0007669"/>
    <property type="project" value="UniProtKB-KW"/>
</dbReference>
<protein>
    <submittedName>
        <fullName evidence="1">Xylose isomerase</fullName>
    </submittedName>
</protein>
<comment type="caution">
    <text evidence="1">The sequence shown here is derived from an EMBL/GenBank/DDBJ whole genome shotgun (WGS) entry which is preliminary data.</text>
</comment>
<keyword evidence="1" id="KW-0413">Isomerase</keyword>
<evidence type="ECO:0000313" key="2">
    <source>
        <dbReference type="Proteomes" id="UP000288347"/>
    </source>
</evidence>
<accession>A0A430UJ03</accession>
<sequence length="36" mass="3994">MDLRLALSVEAWPQSLPWLRALGLGAELYLDPGVLE</sequence>
<organism evidence="1 2">
    <name type="scientific">Thermus scotoductus</name>
    <dbReference type="NCBI Taxonomy" id="37636"/>
    <lineage>
        <taxon>Bacteria</taxon>
        <taxon>Thermotogati</taxon>
        <taxon>Deinococcota</taxon>
        <taxon>Deinococci</taxon>
        <taxon>Thermales</taxon>
        <taxon>Thermaceae</taxon>
        <taxon>Thermus</taxon>
    </lineage>
</organism>
<dbReference type="EMBL" id="PEMH01000052">
    <property type="protein sequence ID" value="RTI02513.1"/>
    <property type="molecule type" value="Genomic_DNA"/>
</dbReference>
<proteinExistence type="predicted"/>
<name>A0A430UJ03_THESC</name>
<evidence type="ECO:0000313" key="1">
    <source>
        <dbReference type="EMBL" id="RTI02513.1"/>
    </source>
</evidence>
<dbReference type="Proteomes" id="UP000288347">
    <property type="component" value="Unassembled WGS sequence"/>
</dbReference>
<gene>
    <name evidence="1" type="ORF">CSW29_02440</name>
</gene>
<dbReference type="AlphaFoldDB" id="A0A430UJ03"/>
<reference evidence="1 2" key="1">
    <citation type="journal article" date="2019" name="Extremophiles">
        <title>Biogeography of thermophiles and predominance of Thermus scotoductus in domestic water heaters.</title>
        <authorList>
            <person name="Wilpiszeski R.L."/>
            <person name="Zhang Z."/>
            <person name="House C.H."/>
        </authorList>
    </citation>
    <scope>NUCLEOTIDE SEQUENCE [LARGE SCALE GENOMIC DNA]</scope>
    <source>
        <strain evidence="1 2">16_S16</strain>
    </source>
</reference>